<dbReference type="Pfam" id="PF01832">
    <property type="entry name" value="Glucosaminidase"/>
    <property type="match status" value="1"/>
</dbReference>
<feature type="region of interest" description="Disordered" evidence="12">
    <location>
        <begin position="132"/>
        <end position="153"/>
    </location>
</feature>
<name>A0AA37RUW3_9GAMM</name>
<dbReference type="InterPro" id="IPR051056">
    <property type="entry name" value="Glycosyl_Hydrolase_73"/>
</dbReference>
<evidence type="ECO:0000256" key="1">
    <source>
        <dbReference type="ARBA" id="ARBA00002954"/>
    </source>
</evidence>
<dbReference type="Gene3D" id="1.10.530.10">
    <property type="match status" value="1"/>
</dbReference>
<evidence type="ECO:0000256" key="6">
    <source>
        <dbReference type="ARBA" id="ARBA00022764"/>
    </source>
</evidence>
<evidence type="ECO:0000256" key="12">
    <source>
        <dbReference type="SAM" id="MobiDB-lite"/>
    </source>
</evidence>
<dbReference type="AlphaFoldDB" id="A0AA37RUW3"/>
<evidence type="ECO:0000313" key="14">
    <source>
        <dbReference type="EMBL" id="GLP94987.1"/>
    </source>
</evidence>
<proteinExistence type="inferred from homology"/>
<dbReference type="PRINTS" id="PR01002">
    <property type="entry name" value="FLGFLGJ"/>
</dbReference>
<evidence type="ECO:0000256" key="5">
    <source>
        <dbReference type="ARBA" id="ARBA00013433"/>
    </source>
</evidence>
<keyword evidence="7" id="KW-1005">Bacterial flagellum biogenesis</keyword>
<keyword evidence="10" id="KW-0961">Cell wall biogenesis/degradation</keyword>
<feature type="compositionally biased region" description="Basic and acidic residues" evidence="12">
    <location>
        <begin position="134"/>
        <end position="144"/>
    </location>
</feature>
<evidence type="ECO:0000313" key="15">
    <source>
        <dbReference type="Proteomes" id="UP001161422"/>
    </source>
</evidence>
<evidence type="ECO:0000256" key="3">
    <source>
        <dbReference type="ARBA" id="ARBA00006880"/>
    </source>
</evidence>
<keyword evidence="6" id="KW-0574">Periplasm</keyword>
<organism evidence="14 15">
    <name type="scientific">Paraferrimonas sedimenticola</name>
    <dbReference type="NCBI Taxonomy" id="375674"/>
    <lineage>
        <taxon>Bacteria</taxon>
        <taxon>Pseudomonadati</taxon>
        <taxon>Pseudomonadota</taxon>
        <taxon>Gammaproteobacteria</taxon>
        <taxon>Alteromonadales</taxon>
        <taxon>Ferrimonadaceae</taxon>
        <taxon>Paraferrimonas</taxon>
    </lineage>
</organism>
<comment type="caution">
    <text evidence="14">The sequence shown here is derived from an EMBL/GenBank/DDBJ whole genome shotgun (WGS) entry which is preliminary data.</text>
</comment>
<dbReference type="GO" id="GO:0071555">
    <property type="term" value="P:cell wall organization"/>
    <property type="evidence" value="ECO:0007669"/>
    <property type="project" value="UniProtKB-KW"/>
</dbReference>
<dbReference type="SMART" id="SM00047">
    <property type="entry name" value="LYZ2"/>
    <property type="match status" value="1"/>
</dbReference>
<dbReference type="GO" id="GO:0071973">
    <property type="term" value="P:bacterial-type flagellum-dependent cell motility"/>
    <property type="evidence" value="ECO:0007669"/>
    <property type="project" value="TreeGrafter"/>
</dbReference>
<dbReference type="GO" id="GO:0042597">
    <property type="term" value="C:periplasmic space"/>
    <property type="evidence" value="ECO:0007669"/>
    <property type="project" value="UniProtKB-SubCell"/>
</dbReference>
<dbReference type="Proteomes" id="UP001161422">
    <property type="component" value="Unassembled WGS sequence"/>
</dbReference>
<dbReference type="PANTHER" id="PTHR33308:SF9">
    <property type="entry name" value="PEPTIDOGLYCAN HYDROLASE FLGJ"/>
    <property type="match status" value="1"/>
</dbReference>
<evidence type="ECO:0000256" key="7">
    <source>
        <dbReference type="ARBA" id="ARBA00022795"/>
    </source>
</evidence>
<keyword evidence="14" id="KW-0966">Cell projection</keyword>
<dbReference type="InterPro" id="IPR002901">
    <property type="entry name" value="MGlyc_endo_b_GlcNAc-like_dom"/>
</dbReference>
<comment type="similarity">
    <text evidence="3">In the N-terminal section; belongs to the FlgJ family.</text>
</comment>
<sequence length="323" mass="35362">MNKISESQHYMDLAGLDKLRSQAKDNDPQALRAAAEQFEGLFMQMVLKSMREANAAFESDSPFNTQYTQFYQQMHDQQMSVDLSQKGSLGLADLIVTQLGGGSANFAPASSLRGGLDSQTVMAPAVVKPSEQVADTKKLSEESKQASVQAEASPQATGFFDQAEDFINQLTPMAIEASQKLGTSPALLLAQSALETGWGRKIVKRSNGESSFNLFNIKADRRWNGDKTQVATLEFEQGVAVKKQADFRAYQGFQQSFDDFVSFLQSGSRYQSALDKAASPGEFIDAIHQAGYATDPNYGDKVKGLMEQITRQFGGKFLPEADQ</sequence>
<keyword evidence="14" id="KW-0282">Flagellum</keyword>
<accession>A0AA37RUW3</accession>
<evidence type="ECO:0000256" key="4">
    <source>
        <dbReference type="ARBA" id="ARBA00007974"/>
    </source>
</evidence>
<protein>
    <recommendedName>
        <fullName evidence="5">Peptidoglycan hydrolase FlgJ</fullName>
    </recommendedName>
    <alternativeName>
        <fullName evidence="11">Muramidase FlgJ</fullName>
    </alternativeName>
</protein>
<reference evidence="14" key="2">
    <citation type="submission" date="2023-01" db="EMBL/GenBank/DDBJ databases">
        <title>Draft genome sequence of Paraferrimonas sedimenticola strain NBRC 101628.</title>
        <authorList>
            <person name="Sun Q."/>
            <person name="Mori K."/>
        </authorList>
    </citation>
    <scope>NUCLEOTIDE SEQUENCE</scope>
    <source>
        <strain evidence="14">NBRC 101628</strain>
    </source>
</reference>
<dbReference type="RefSeq" id="WP_095505974.1">
    <property type="nucleotide sequence ID" value="NZ_BSNC01000001.1"/>
</dbReference>
<dbReference type="InterPro" id="IPR013377">
    <property type="entry name" value="FlgJ"/>
</dbReference>
<feature type="domain" description="Mannosyl-glycoprotein endo-beta-N-acetylglucosamidase-like" evidence="13">
    <location>
        <begin position="147"/>
        <end position="314"/>
    </location>
</feature>
<evidence type="ECO:0000256" key="8">
    <source>
        <dbReference type="ARBA" id="ARBA00022801"/>
    </source>
</evidence>
<dbReference type="NCBIfam" id="TIGR02541">
    <property type="entry name" value="flagell_FlgJ"/>
    <property type="match status" value="1"/>
</dbReference>
<dbReference type="Gene3D" id="2.10.70.40">
    <property type="entry name" value="peptidoglycan hydrolase"/>
    <property type="match status" value="1"/>
</dbReference>
<gene>
    <name evidence="14" type="primary">flgJ</name>
    <name evidence="14" type="ORF">GCM10007895_02930</name>
</gene>
<dbReference type="PANTHER" id="PTHR33308">
    <property type="entry name" value="PEPTIDOGLYCAN HYDROLASE FLGJ"/>
    <property type="match status" value="1"/>
</dbReference>
<evidence type="ECO:0000256" key="2">
    <source>
        <dbReference type="ARBA" id="ARBA00004418"/>
    </source>
</evidence>
<keyword evidence="9" id="KW-0326">Glycosidase</keyword>
<evidence type="ECO:0000256" key="9">
    <source>
        <dbReference type="ARBA" id="ARBA00023295"/>
    </source>
</evidence>
<keyword evidence="8" id="KW-0378">Hydrolase</keyword>
<dbReference type="Pfam" id="PF10135">
    <property type="entry name" value="Rod-binding"/>
    <property type="match status" value="1"/>
</dbReference>
<dbReference type="GO" id="GO:0004040">
    <property type="term" value="F:amidase activity"/>
    <property type="evidence" value="ECO:0007669"/>
    <property type="project" value="InterPro"/>
</dbReference>
<dbReference type="InterPro" id="IPR019301">
    <property type="entry name" value="Flagellar_prot_FlgJ_N"/>
</dbReference>
<keyword evidence="14" id="KW-0969">Cilium</keyword>
<dbReference type="FunFam" id="2.10.70.40:FF:000001">
    <property type="entry name" value="Flagellar assembly peptidoglycan hydrolase FlgJ"/>
    <property type="match status" value="1"/>
</dbReference>
<dbReference type="EMBL" id="BSNC01000001">
    <property type="protein sequence ID" value="GLP94987.1"/>
    <property type="molecule type" value="Genomic_DNA"/>
</dbReference>
<dbReference type="GO" id="GO:0016798">
    <property type="term" value="F:hydrolase activity, acting on glycosyl bonds"/>
    <property type="evidence" value="ECO:0007669"/>
    <property type="project" value="UniProtKB-KW"/>
</dbReference>
<dbReference type="GO" id="GO:0044780">
    <property type="term" value="P:bacterial-type flagellum assembly"/>
    <property type="evidence" value="ECO:0007669"/>
    <property type="project" value="InterPro"/>
</dbReference>
<evidence type="ECO:0000256" key="10">
    <source>
        <dbReference type="ARBA" id="ARBA00023316"/>
    </source>
</evidence>
<keyword evidence="15" id="KW-1185">Reference proteome</keyword>
<evidence type="ECO:0000259" key="13">
    <source>
        <dbReference type="SMART" id="SM00047"/>
    </source>
</evidence>
<reference evidence="14" key="1">
    <citation type="journal article" date="2014" name="Int. J. Syst. Evol. Microbiol.">
        <title>Complete genome sequence of Corynebacterium casei LMG S-19264T (=DSM 44701T), isolated from a smear-ripened cheese.</title>
        <authorList>
            <consortium name="US DOE Joint Genome Institute (JGI-PGF)"/>
            <person name="Walter F."/>
            <person name="Albersmeier A."/>
            <person name="Kalinowski J."/>
            <person name="Ruckert C."/>
        </authorList>
    </citation>
    <scope>NUCLEOTIDE SEQUENCE</scope>
    <source>
        <strain evidence="14">NBRC 101628</strain>
    </source>
</reference>
<evidence type="ECO:0000256" key="11">
    <source>
        <dbReference type="ARBA" id="ARBA00030835"/>
    </source>
</evidence>
<comment type="function">
    <text evidence="1">Flagellum-specific muramidase which hydrolyzes the peptidoglycan layer to assemble the rod structure in the periplasmic space.</text>
</comment>
<comment type="similarity">
    <text evidence="4">In the C-terminal section; belongs to the glycosyl hydrolase 73 family.</text>
</comment>
<comment type="subcellular location">
    <subcellularLocation>
        <location evidence="2">Periplasm</location>
    </subcellularLocation>
</comment>